<accession>A0AA38VNJ2</accession>
<keyword evidence="1" id="KW-0547">Nucleotide-binding</keyword>
<dbReference type="SUPFAM" id="SSF52540">
    <property type="entry name" value="P-loop containing nucleoside triphosphate hydrolases"/>
    <property type="match status" value="1"/>
</dbReference>
<dbReference type="Gene3D" id="3.40.50.300">
    <property type="entry name" value="P-loop containing nucleotide triphosphate hydrolases"/>
    <property type="match status" value="1"/>
</dbReference>
<dbReference type="EMBL" id="JANBVO010000004">
    <property type="protein sequence ID" value="KAJ9155091.1"/>
    <property type="molecule type" value="Genomic_DNA"/>
</dbReference>
<feature type="compositionally biased region" description="Acidic residues" evidence="3">
    <location>
        <begin position="332"/>
        <end position="341"/>
    </location>
</feature>
<keyword evidence="6" id="KW-1185">Reference proteome</keyword>
<dbReference type="InterPro" id="IPR010488">
    <property type="entry name" value="Zeta_toxin_domain"/>
</dbReference>
<keyword evidence="2" id="KW-0067">ATP-binding</keyword>
<dbReference type="Proteomes" id="UP001174694">
    <property type="component" value="Unassembled WGS sequence"/>
</dbReference>
<evidence type="ECO:0000259" key="4">
    <source>
        <dbReference type="Pfam" id="PF06414"/>
    </source>
</evidence>
<sequence>MASVAKHYRLPEEDSQRIFHEQIVPQEFKHLEGVQPDNARQPIAAFIVGQTGAGKTRIAPGLQTAFQNLGRTHAHFIADTYKTYHPQYLDIVKVRPDLASPATGPDARKWLEMACRYAAEHRYDALVESACRHPDDFSGLIKAFRDTGYRVCVAVLAVPEALSLLGIVVRYYQQLPEAQSGNLPLRLTPLKVHDDSYAGLLAAADVVDRSDLVDHVIVVRRGNLVAYANSRSPAGEWIQPAGARSALDLERVRPLLDRELSTALADLSGVEQFKDAKEKKEIADRLYEVERLLSAVQVHGQNIGPFPELQPLDSTAFLEGIFSVSGIRDETAAEAEPEVVTDAEKDLTVEEKLAHDDP</sequence>
<proteinExistence type="predicted"/>
<feature type="compositionally biased region" description="Basic and acidic residues" evidence="3">
    <location>
        <begin position="342"/>
        <end position="358"/>
    </location>
</feature>
<dbReference type="GO" id="GO:0005524">
    <property type="term" value="F:ATP binding"/>
    <property type="evidence" value="ECO:0007669"/>
    <property type="project" value="UniProtKB-KW"/>
</dbReference>
<comment type="caution">
    <text evidence="5">The sequence shown here is derived from an EMBL/GenBank/DDBJ whole genome shotgun (WGS) entry which is preliminary data.</text>
</comment>
<gene>
    <name evidence="5" type="ORF">NKR23_g2473</name>
</gene>
<dbReference type="InterPro" id="IPR027417">
    <property type="entry name" value="P-loop_NTPase"/>
</dbReference>
<dbReference type="Pfam" id="PF06414">
    <property type="entry name" value="Zeta_toxin"/>
    <property type="match status" value="1"/>
</dbReference>
<protein>
    <submittedName>
        <fullName evidence="5">Zeta toxin family protein</fullName>
    </submittedName>
</protein>
<feature type="domain" description="Zeta toxin" evidence="4">
    <location>
        <begin position="37"/>
        <end position="230"/>
    </location>
</feature>
<name>A0AA38VNJ2_9PEZI</name>
<evidence type="ECO:0000256" key="3">
    <source>
        <dbReference type="SAM" id="MobiDB-lite"/>
    </source>
</evidence>
<dbReference type="GO" id="GO:0016301">
    <property type="term" value="F:kinase activity"/>
    <property type="evidence" value="ECO:0007669"/>
    <property type="project" value="InterPro"/>
</dbReference>
<feature type="region of interest" description="Disordered" evidence="3">
    <location>
        <begin position="332"/>
        <end position="358"/>
    </location>
</feature>
<organism evidence="5 6">
    <name type="scientific">Pleurostoma richardsiae</name>
    <dbReference type="NCBI Taxonomy" id="41990"/>
    <lineage>
        <taxon>Eukaryota</taxon>
        <taxon>Fungi</taxon>
        <taxon>Dikarya</taxon>
        <taxon>Ascomycota</taxon>
        <taxon>Pezizomycotina</taxon>
        <taxon>Sordariomycetes</taxon>
        <taxon>Sordariomycetidae</taxon>
        <taxon>Calosphaeriales</taxon>
        <taxon>Pleurostomataceae</taxon>
        <taxon>Pleurostoma</taxon>
    </lineage>
</organism>
<evidence type="ECO:0000256" key="2">
    <source>
        <dbReference type="ARBA" id="ARBA00022840"/>
    </source>
</evidence>
<evidence type="ECO:0000313" key="6">
    <source>
        <dbReference type="Proteomes" id="UP001174694"/>
    </source>
</evidence>
<evidence type="ECO:0000313" key="5">
    <source>
        <dbReference type="EMBL" id="KAJ9155091.1"/>
    </source>
</evidence>
<reference evidence="5" key="1">
    <citation type="submission" date="2022-07" db="EMBL/GenBank/DDBJ databases">
        <title>Fungi with potential for degradation of polypropylene.</title>
        <authorList>
            <person name="Gostincar C."/>
        </authorList>
    </citation>
    <scope>NUCLEOTIDE SEQUENCE</scope>
    <source>
        <strain evidence="5">EXF-13308</strain>
    </source>
</reference>
<evidence type="ECO:0000256" key="1">
    <source>
        <dbReference type="ARBA" id="ARBA00022741"/>
    </source>
</evidence>
<dbReference type="AlphaFoldDB" id="A0AA38VNJ2"/>